<accession>A0A3N1NWT6</accession>
<dbReference type="InterPro" id="IPR008271">
    <property type="entry name" value="Ser/Thr_kinase_AS"/>
</dbReference>
<evidence type="ECO:0000313" key="9">
    <source>
        <dbReference type="Proteomes" id="UP000273643"/>
    </source>
</evidence>
<dbReference type="PANTHER" id="PTHR43289:SF6">
    <property type="entry name" value="SERINE_THREONINE-PROTEIN KINASE NEKL-3"/>
    <property type="match status" value="1"/>
</dbReference>
<dbReference type="InterPro" id="IPR011009">
    <property type="entry name" value="Kinase-like_dom_sf"/>
</dbReference>
<dbReference type="GO" id="GO:0004674">
    <property type="term" value="F:protein serine/threonine kinase activity"/>
    <property type="evidence" value="ECO:0007669"/>
    <property type="project" value="UniProtKB-KW"/>
</dbReference>
<dbReference type="InterPro" id="IPR005532">
    <property type="entry name" value="SUMF_dom"/>
</dbReference>
<dbReference type="Gene3D" id="3.90.1580.10">
    <property type="entry name" value="paralog of FGE (formylglycine-generating enzyme)"/>
    <property type="match status" value="1"/>
</dbReference>
<keyword evidence="9" id="KW-1185">Reference proteome</keyword>
<evidence type="ECO:0000256" key="3">
    <source>
        <dbReference type="ARBA" id="ARBA00022679"/>
    </source>
</evidence>
<evidence type="ECO:0000259" key="7">
    <source>
        <dbReference type="PROSITE" id="PS50011"/>
    </source>
</evidence>
<dbReference type="FunFam" id="1.10.510.10:FF:000021">
    <property type="entry name" value="Serine/threonine protein kinase"/>
    <property type="match status" value="1"/>
</dbReference>
<dbReference type="OrthoDB" id="9801841at2"/>
<dbReference type="EMBL" id="RJUK01000001">
    <property type="protein sequence ID" value="ROQ20289.1"/>
    <property type="molecule type" value="Genomic_DNA"/>
</dbReference>
<protein>
    <recommendedName>
        <fullName evidence="1">non-specific serine/threonine protein kinase</fullName>
        <ecNumber evidence="1">2.7.11.1</ecNumber>
    </recommendedName>
</protein>
<dbReference type="PANTHER" id="PTHR43289">
    <property type="entry name" value="MITOGEN-ACTIVATED PROTEIN KINASE KINASE KINASE 20-RELATED"/>
    <property type="match status" value="1"/>
</dbReference>
<dbReference type="SUPFAM" id="SSF56436">
    <property type="entry name" value="C-type lectin-like"/>
    <property type="match status" value="1"/>
</dbReference>
<keyword evidence="3" id="KW-0808">Transferase</keyword>
<dbReference type="Pfam" id="PF03781">
    <property type="entry name" value="FGE-sulfatase"/>
    <property type="match status" value="1"/>
</dbReference>
<dbReference type="RefSeq" id="WP_123637472.1">
    <property type="nucleotide sequence ID" value="NZ_RJUK01000001.1"/>
</dbReference>
<dbReference type="GO" id="GO:0005524">
    <property type="term" value="F:ATP binding"/>
    <property type="evidence" value="ECO:0007669"/>
    <property type="project" value="UniProtKB-KW"/>
</dbReference>
<dbReference type="PROSITE" id="PS50011">
    <property type="entry name" value="PROTEIN_KINASE_DOM"/>
    <property type="match status" value="1"/>
</dbReference>
<dbReference type="SMART" id="SM00220">
    <property type="entry name" value="S_TKc"/>
    <property type="match status" value="1"/>
</dbReference>
<evidence type="ECO:0000256" key="2">
    <source>
        <dbReference type="ARBA" id="ARBA00022527"/>
    </source>
</evidence>
<evidence type="ECO:0000313" key="8">
    <source>
        <dbReference type="EMBL" id="ROQ20289.1"/>
    </source>
</evidence>
<name>A0A3N1NWT6_9GAMM</name>
<dbReference type="InterPro" id="IPR000719">
    <property type="entry name" value="Prot_kinase_dom"/>
</dbReference>
<sequence>MHIPGYRIIRKINQGGMSTVYLAIQLSVGREVALKVMSPALNGDPVFSERFQREANIVGQLSHPNIVSIYDIGRYKNLNYIAMDYLAGGSIHEKMASGLSTQEVLRITREIAGALDHAHEKGYIHRDIKPENILFREDNSAVLSDFGVAKTVSSASRMTNAGTVVGTPHYMSPEQTRGKPVDGRADIYSLGVVFYEMLTGQVPYQADEAVAIAIKHLTAPIPKLPPQYQAYQKILNQLLAKDPDNRFQRGRDVIAAIDALEGPAGLGQTYFTTADSTRVQLLSLFRALLATTLGALREQIRLAWQSLCSLRWTPRRGLYRHPQIRVTEIKGPLSPPQEHTTVISTQVQQAAHYHSLWRGRRLVSRTLTLVILLTVIWGAFSLALNEWTLPGERWLPDPVQSLARRTAHLIAPTPTEPRPQPVRTTEIPTTPLVLRPEPETENQSSTEALMGMRPETPVETPTAAPPRYELRVTPEPENARVRILNIPDRYYPGIPLLPGRYHIETSYAGYDTDTRWIEVEDEAVTLPVSLRKTPVAGATFYNELRDGDRGPEMVIVPAGRFTMGSKLDSRSMPERNVRIPRAFAISRFEITFADYDKFARATDRPLPDDERWGRDNRPVINVSWNDALAYVNWLSESTGKRYRLPSEAEWEYAARAGTQTTFWWGEAGADADGLANCRRGCNSEYTGLFSSKSAPVGSYPANAFGLHSVAGNAAEWTQDCYRNHLLEMPQNGTPLITENCTERTIRGGSFEDSVGNIATHVRRGAPTDYRESNLGFRVVVELY</sequence>
<keyword evidence="2" id="KW-0723">Serine/threonine-protein kinase</keyword>
<evidence type="ECO:0000256" key="5">
    <source>
        <dbReference type="ARBA" id="ARBA00022777"/>
    </source>
</evidence>
<comment type="caution">
    <text evidence="8">The sequence shown here is derived from an EMBL/GenBank/DDBJ whole genome shotgun (WGS) entry which is preliminary data.</text>
</comment>
<proteinExistence type="predicted"/>
<evidence type="ECO:0000256" key="6">
    <source>
        <dbReference type="ARBA" id="ARBA00022840"/>
    </source>
</evidence>
<keyword evidence="4" id="KW-0547">Nucleotide-binding</keyword>
<gene>
    <name evidence="8" type="ORF">EDC38_0890</name>
</gene>
<dbReference type="InterPro" id="IPR042095">
    <property type="entry name" value="SUMF_sf"/>
</dbReference>
<feature type="domain" description="Protein kinase" evidence="7">
    <location>
        <begin position="6"/>
        <end position="271"/>
    </location>
</feature>
<dbReference type="Gene3D" id="1.10.510.10">
    <property type="entry name" value="Transferase(Phosphotransferase) domain 1"/>
    <property type="match status" value="1"/>
</dbReference>
<dbReference type="CDD" id="cd14014">
    <property type="entry name" value="STKc_PknB_like"/>
    <property type="match status" value="1"/>
</dbReference>
<keyword evidence="5 8" id="KW-0418">Kinase</keyword>
<dbReference type="EC" id="2.7.11.1" evidence="1"/>
<dbReference type="AlphaFoldDB" id="A0A3N1NWT6"/>
<evidence type="ECO:0000256" key="1">
    <source>
        <dbReference type="ARBA" id="ARBA00012513"/>
    </source>
</evidence>
<organism evidence="8 9">
    <name type="scientific">Marinimicrobium koreense</name>
    <dbReference type="NCBI Taxonomy" id="306545"/>
    <lineage>
        <taxon>Bacteria</taxon>
        <taxon>Pseudomonadati</taxon>
        <taxon>Pseudomonadota</taxon>
        <taxon>Gammaproteobacteria</taxon>
        <taxon>Cellvibrionales</taxon>
        <taxon>Cellvibrionaceae</taxon>
        <taxon>Marinimicrobium</taxon>
    </lineage>
</organism>
<keyword evidence="6" id="KW-0067">ATP-binding</keyword>
<dbReference type="Gene3D" id="3.30.200.20">
    <property type="entry name" value="Phosphorylase Kinase, domain 1"/>
    <property type="match status" value="1"/>
</dbReference>
<evidence type="ECO:0000256" key="4">
    <source>
        <dbReference type="ARBA" id="ARBA00022741"/>
    </source>
</evidence>
<dbReference type="PROSITE" id="PS00108">
    <property type="entry name" value="PROTEIN_KINASE_ST"/>
    <property type="match status" value="1"/>
</dbReference>
<dbReference type="InterPro" id="IPR016187">
    <property type="entry name" value="CTDL_fold"/>
</dbReference>
<dbReference type="Pfam" id="PF00069">
    <property type="entry name" value="Pkinase"/>
    <property type="match status" value="1"/>
</dbReference>
<dbReference type="Proteomes" id="UP000273643">
    <property type="component" value="Unassembled WGS sequence"/>
</dbReference>
<reference evidence="8 9" key="1">
    <citation type="submission" date="2018-11" db="EMBL/GenBank/DDBJ databases">
        <title>Genomic Encyclopedia of Type Strains, Phase IV (KMG-IV): sequencing the most valuable type-strain genomes for metagenomic binning, comparative biology and taxonomic classification.</title>
        <authorList>
            <person name="Goeker M."/>
        </authorList>
    </citation>
    <scope>NUCLEOTIDE SEQUENCE [LARGE SCALE GENOMIC DNA]</scope>
    <source>
        <strain evidence="8 9">DSM 16974</strain>
    </source>
</reference>
<dbReference type="SUPFAM" id="SSF56112">
    <property type="entry name" value="Protein kinase-like (PK-like)"/>
    <property type="match status" value="1"/>
</dbReference>